<dbReference type="EMBL" id="SXFB01000002">
    <property type="protein sequence ID" value="NFV25193.1"/>
    <property type="molecule type" value="Genomic_DNA"/>
</dbReference>
<evidence type="ECO:0000313" key="3">
    <source>
        <dbReference type="Proteomes" id="UP000486903"/>
    </source>
</evidence>
<dbReference type="Pfam" id="PF12651">
    <property type="entry name" value="RHH_3"/>
    <property type="match status" value="1"/>
</dbReference>
<proteinExistence type="predicted"/>
<dbReference type="InterPro" id="IPR038733">
    <property type="entry name" value="Predicted_DNA_bind_prot_RHH"/>
</dbReference>
<sequence length="53" mass="6047">MALKENSSRIKIASTLKKENKDNLDTLSSETDIPISKLLDRAIELLVKEYNKK</sequence>
<comment type="caution">
    <text evidence="2">The sequence shown here is derived from an EMBL/GenBank/DDBJ whole genome shotgun (WGS) entry which is preliminary data.</text>
</comment>
<dbReference type="RefSeq" id="WP_003369428.1">
    <property type="nucleotide sequence ID" value="NZ_JACBBA010000002.1"/>
</dbReference>
<protein>
    <submittedName>
        <fullName evidence="2">Ribbon-helix-helix domain-containing protein</fullName>
    </submittedName>
</protein>
<name>A0A6B4JKB4_CLOBO</name>
<evidence type="ECO:0000259" key="1">
    <source>
        <dbReference type="Pfam" id="PF12651"/>
    </source>
</evidence>
<gene>
    <name evidence="2" type="ORF">FDG31_03270</name>
</gene>
<dbReference type="AlphaFoldDB" id="A0A6B4JKB4"/>
<organism evidence="2 3">
    <name type="scientific">Clostridium botulinum</name>
    <dbReference type="NCBI Taxonomy" id="1491"/>
    <lineage>
        <taxon>Bacteria</taxon>
        <taxon>Bacillati</taxon>
        <taxon>Bacillota</taxon>
        <taxon>Clostridia</taxon>
        <taxon>Eubacteriales</taxon>
        <taxon>Clostridiaceae</taxon>
        <taxon>Clostridium</taxon>
    </lineage>
</organism>
<dbReference type="Proteomes" id="UP000486903">
    <property type="component" value="Unassembled WGS sequence"/>
</dbReference>
<evidence type="ECO:0000313" key="2">
    <source>
        <dbReference type="EMBL" id="NFV25193.1"/>
    </source>
</evidence>
<accession>A0A6B4JKB4</accession>
<reference evidence="2 3" key="1">
    <citation type="submission" date="2019-04" db="EMBL/GenBank/DDBJ databases">
        <title>Genome sequencing of Clostridium botulinum Groups I-IV and Clostridium butyricum.</title>
        <authorList>
            <person name="Brunt J."/>
            <person name="Van Vliet A.H.M."/>
            <person name="Stringer S.C."/>
            <person name="Carter A.T."/>
            <person name="Peck M.W."/>
        </authorList>
    </citation>
    <scope>NUCLEOTIDE SEQUENCE [LARGE SCALE GENOMIC DNA]</scope>
    <source>
        <strain evidence="2 3">BL81</strain>
    </source>
</reference>
<feature type="domain" description="Predicted DNA-binding protein ribbon-helix-helix" evidence="1">
    <location>
        <begin position="9"/>
        <end position="51"/>
    </location>
</feature>